<feature type="transmembrane region" description="Helical" evidence="7">
    <location>
        <begin position="78"/>
        <end position="96"/>
    </location>
</feature>
<proteinExistence type="inferred from homology"/>
<evidence type="ECO:0000259" key="8">
    <source>
        <dbReference type="Pfam" id="PF04239"/>
    </source>
</evidence>
<dbReference type="EMBL" id="JAHESE010000004">
    <property type="protein sequence ID" value="MBT1707954.1"/>
    <property type="molecule type" value="Genomic_DNA"/>
</dbReference>
<evidence type="ECO:0000256" key="3">
    <source>
        <dbReference type="ARBA" id="ARBA00022475"/>
    </source>
</evidence>
<gene>
    <name evidence="9" type="ORF">KK062_06965</name>
</gene>
<evidence type="ECO:0000256" key="5">
    <source>
        <dbReference type="ARBA" id="ARBA00022989"/>
    </source>
</evidence>
<evidence type="ECO:0000313" key="10">
    <source>
        <dbReference type="Proteomes" id="UP001319080"/>
    </source>
</evidence>
<dbReference type="RefSeq" id="WP_254083545.1">
    <property type="nucleotide sequence ID" value="NZ_JAHESE010000004.1"/>
</dbReference>
<dbReference type="Proteomes" id="UP001319080">
    <property type="component" value="Unassembled WGS sequence"/>
</dbReference>
<evidence type="ECO:0000256" key="7">
    <source>
        <dbReference type="SAM" id="Phobius"/>
    </source>
</evidence>
<protein>
    <submittedName>
        <fullName evidence="9">DUF421 domain-containing protein</fullName>
    </submittedName>
</protein>
<keyword evidence="10" id="KW-1185">Reference proteome</keyword>
<keyword evidence="5 7" id="KW-1133">Transmembrane helix</keyword>
<evidence type="ECO:0000256" key="2">
    <source>
        <dbReference type="ARBA" id="ARBA00006448"/>
    </source>
</evidence>
<keyword evidence="6 7" id="KW-0472">Membrane</keyword>
<dbReference type="AlphaFoldDB" id="A0AAP2GP47"/>
<feature type="transmembrane region" description="Helical" evidence="7">
    <location>
        <begin position="53"/>
        <end position="72"/>
    </location>
</feature>
<comment type="subcellular location">
    <subcellularLocation>
        <location evidence="1">Cell membrane</location>
        <topology evidence="1">Multi-pass membrane protein</topology>
    </subcellularLocation>
</comment>
<organism evidence="9 10">
    <name type="scientific">Dawidia cretensis</name>
    <dbReference type="NCBI Taxonomy" id="2782350"/>
    <lineage>
        <taxon>Bacteria</taxon>
        <taxon>Pseudomonadati</taxon>
        <taxon>Bacteroidota</taxon>
        <taxon>Cytophagia</taxon>
        <taxon>Cytophagales</taxon>
        <taxon>Chryseotaleaceae</taxon>
        <taxon>Dawidia</taxon>
    </lineage>
</organism>
<keyword evidence="3" id="KW-1003">Cell membrane</keyword>
<reference evidence="9 10" key="1">
    <citation type="submission" date="2021-05" db="EMBL/GenBank/DDBJ databases">
        <title>A Polyphasic approach of four new species of the genus Ohtaekwangia: Ohtaekwangia histidinii sp. nov., Ohtaekwangia cretensis sp. nov., Ohtaekwangia indiensis sp. nov., Ohtaekwangia reichenbachii sp. nov. from diverse environment.</title>
        <authorList>
            <person name="Octaviana S."/>
        </authorList>
    </citation>
    <scope>NUCLEOTIDE SEQUENCE [LARGE SCALE GENOMIC DNA]</scope>
    <source>
        <strain evidence="9 10">PWU5</strain>
    </source>
</reference>
<accession>A0AAP2GP47</accession>
<keyword evidence="4 7" id="KW-0812">Transmembrane</keyword>
<dbReference type="Pfam" id="PF04239">
    <property type="entry name" value="DUF421"/>
    <property type="match status" value="1"/>
</dbReference>
<name>A0AAP2GP47_9BACT</name>
<dbReference type="PANTHER" id="PTHR34582">
    <property type="entry name" value="UPF0702 TRANSMEMBRANE PROTEIN YCAP"/>
    <property type="match status" value="1"/>
</dbReference>
<comment type="caution">
    <text evidence="9">The sequence shown here is derived from an EMBL/GenBank/DDBJ whole genome shotgun (WGS) entry which is preliminary data.</text>
</comment>
<dbReference type="GO" id="GO:0005886">
    <property type="term" value="C:plasma membrane"/>
    <property type="evidence" value="ECO:0007669"/>
    <property type="project" value="UniProtKB-SubCell"/>
</dbReference>
<evidence type="ECO:0000313" key="9">
    <source>
        <dbReference type="EMBL" id="MBT1707954.1"/>
    </source>
</evidence>
<comment type="similarity">
    <text evidence="2">Belongs to the UPF0702 family.</text>
</comment>
<evidence type="ECO:0000256" key="6">
    <source>
        <dbReference type="ARBA" id="ARBA00023136"/>
    </source>
</evidence>
<dbReference type="Gene3D" id="3.30.240.20">
    <property type="entry name" value="bsu07140 like domains"/>
    <property type="match status" value="1"/>
</dbReference>
<feature type="transmembrane region" description="Helical" evidence="7">
    <location>
        <begin position="27"/>
        <end position="46"/>
    </location>
</feature>
<dbReference type="PANTHER" id="PTHR34582:SF6">
    <property type="entry name" value="UPF0702 TRANSMEMBRANE PROTEIN YCAP"/>
    <property type="match status" value="1"/>
</dbReference>
<evidence type="ECO:0000256" key="4">
    <source>
        <dbReference type="ARBA" id="ARBA00022692"/>
    </source>
</evidence>
<sequence>MKKEEIYLEDIRRILIGNAPPEFLLEVLVRTLIIYAVVLIVMRLLGKRMSGQVTLVEMALLVMLGAIIGSPIQIPDRGILTALIILVSAMFFHRLMNKLAYRFPAFERLTQGSSSLLVKNGVLQLEQMRKERVSTQQLFALLRGHQIRQLGQVKRVYLEAGGIFSVFRATDAQPGLAVFPPEDTALFEQHKASAEGATVCQTCGHVPHDARTVCSVCGNNTFVHAIR</sequence>
<dbReference type="InterPro" id="IPR023090">
    <property type="entry name" value="UPF0702_alpha/beta_dom_sf"/>
</dbReference>
<dbReference type="InterPro" id="IPR007353">
    <property type="entry name" value="DUF421"/>
</dbReference>
<evidence type="ECO:0000256" key="1">
    <source>
        <dbReference type="ARBA" id="ARBA00004651"/>
    </source>
</evidence>
<feature type="domain" description="YetF C-terminal" evidence="8">
    <location>
        <begin position="103"/>
        <end position="174"/>
    </location>
</feature>